<dbReference type="PANTHER" id="PTHR10030">
    <property type="entry name" value="ALPHA-L-FUCOSIDASE"/>
    <property type="match status" value="1"/>
</dbReference>
<evidence type="ECO:0000313" key="7">
    <source>
        <dbReference type="EMBL" id="BDI28705.1"/>
    </source>
</evidence>
<name>A0A402D1P4_9BACT</name>
<keyword evidence="5" id="KW-0326">Glycosidase</keyword>
<gene>
    <name evidence="7" type="ORF">CCAX7_007560</name>
</gene>
<dbReference type="GO" id="GO:0004560">
    <property type="term" value="F:alpha-L-fucosidase activity"/>
    <property type="evidence" value="ECO:0007669"/>
    <property type="project" value="InterPro"/>
</dbReference>
<keyword evidence="8" id="KW-1185">Reference proteome</keyword>
<dbReference type="RefSeq" id="WP_119323459.1">
    <property type="nucleotide sequence ID" value="NZ_AP025739.1"/>
</dbReference>
<evidence type="ECO:0000256" key="2">
    <source>
        <dbReference type="ARBA" id="ARBA00012662"/>
    </source>
</evidence>
<evidence type="ECO:0000256" key="5">
    <source>
        <dbReference type="ARBA" id="ARBA00023295"/>
    </source>
</evidence>
<sequence length="500" mass="55988">MSTDLQDLPDWRALSENYECPEWFRNAKFGIWAHWGPQCVGAMGDHYAPSIYGAYPGDKTYVKDDTIYYEHIQRYGHPSEHGFKDICHSWKAEKWDPEHLIALYKQAGAKYFVCLANHHDNFDNWNSKHQPWNSVNVGPKRDLVGGWAAAARAAGLRFGATLHGWQAWKYYGNAAAHDKTGPWAGVPYDGALTKADGAGQWWDGLDPKDLYATDQDPISEPDAAYTDKWNRRMLDVIDQYQPDLLYIDNWDRSVYGGAQGDDVIAHFYEQGTKDGKIDVVFTRKHMPESERHRALWNVERGLLDAVQPLPFQTETCIGNWHYQYGVRYKSSTDAIRMMIDVVSKNGNFLLNIPLKGDGSPDIIEIELLKDIAEWMATNSEAIYDTRPWRVFGETEAGAAATEAPSWNENEKLTGLQNQIRYTSKGDALYAFVLAAASGEITLPSVQPASLEGASVQQLGHGPIPFHMDAEGRLVLEPATMGAARGTHAAAVVFELKGFGV</sequence>
<comment type="similarity">
    <text evidence="1">Belongs to the glycosyl hydrolase 29 family.</text>
</comment>
<dbReference type="OrthoDB" id="5526311at2"/>
<dbReference type="Proteomes" id="UP000287394">
    <property type="component" value="Chromosome"/>
</dbReference>
<dbReference type="EC" id="3.2.1.51" evidence="2"/>
<evidence type="ECO:0000256" key="4">
    <source>
        <dbReference type="ARBA" id="ARBA00022801"/>
    </source>
</evidence>
<evidence type="ECO:0000256" key="1">
    <source>
        <dbReference type="ARBA" id="ARBA00007951"/>
    </source>
</evidence>
<dbReference type="AlphaFoldDB" id="A0A402D1P4"/>
<dbReference type="Gene3D" id="3.20.20.80">
    <property type="entry name" value="Glycosidases"/>
    <property type="match status" value="1"/>
</dbReference>
<accession>A0A402D1P4</accession>
<dbReference type="EMBL" id="AP025739">
    <property type="protein sequence ID" value="BDI28705.1"/>
    <property type="molecule type" value="Genomic_DNA"/>
</dbReference>
<dbReference type="InterPro" id="IPR000933">
    <property type="entry name" value="Glyco_hydro_29"/>
</dbReference>
<reference evidence="7 8" key="1">
    <citation type="journal article" date="2019" name="Int. J. Syst. Evol. Microbiol.">
        <title>Capsulimonas corticalis gen. nov., sp. nov., an aerobic capsulated bacterium, of a novel bacterial order, Capsulimonadales ord. nov., of the class Armatimonadia of the phylum Armatimonadetes.</title>
        <authorList>
            <person name="Li J."/>
            <person name="Kudo C."/>
            <person name="Tonouchi A."/>
        </authorList>
    </citation>
    <scope>NUCLEOTIDE SEQUENCE [LARGE SCALE GENOMIC DNA]</scope>
    <source>
        <strain evidence="7 8">AX-7</strain>
    </source>
</reference>
<feature type="domain" description="Glycoside hydrolase family 29 N-terminal" evidence="6">
    <location>
        <begin position="9"/>
        <end position="380"/>
    </location>
</feature>
<dbReference type="PANTHER" id="PTHR10030:SF37">
    <property type="entry name" value="ALPHA-L-FUCOSIDASE-RELATED"/>
    <property type="match status" value="1"/>
</dbReference>
<evidence type="ECO:0000313" key="8">
    <source>
        <dbReference type="Proteomes" id="UP000287394"/>
    </source>
</evidence>
<dbReference type="InterPro" id="IPR017853">
    <property type="entry name" value="GH"/>
</dbReference>
<evidence type="ECO:0000259" key="6">
    <source>
        <dbReference type="Pfam" id="PF01120"/>
    </source>
</evidence>
<dbReference type="Gene3D" id="2.60.40.1180">
    <property type="entry name" value="Golgi alpha-mannosidase II"/>
    <property type="match status" value="1"/>
</dbReference>
<dbReference type="GO" id="GO:0016139">
    <property type="term" value="P:glycoside catabolic process"/>
    <property type="evidence" value="ECO:0007669"/>
    <property type="project" value="TreeGrafter"/>
</dbReference>
<dbReference type="GO" id="GO:0005764">
    <property type="term" value="C:lysosome"/>
    <property type="evidence" value="ECO:0007669"/>
    <property type="project" value="TreeGrafter"/>
</dbReference>
<dbReference type="SMR" id="A0A402D1P4"/>
<dbReference type="SMART" id="SM00812">
    <property type="entry name" value="Alpha_L_fucos"/>
    <property type="match status" value="1"/>
</dbReference>
<keyword evidence="3" id="KW-0732">Signal</keyword>
<protein>
    <recommendedName>
        <fullName evidence="2">alpha-L-fucosidase</fullName>
        <ecNumber evidence="2">3.2.1.51</ecNumber>
    </recommendedName>
</protein>
<keyword evidence="4" id="KW-0378">Hydrolase</keyword>
<dbReference type="KEGG" id="ccot:CCAX7_007560"/>
<dbReference type="Pfam" id="PF01120">
    <property type="entry name" value="Alpha_L_fucos"/>
    <property type="match status" value="1"/>
</dbReference>
<proteinExistence type="inferred from homology"/>
<dbReference type="SUPFAM" id="SSF51445">
    <property type="entry name" value="(Trans)glycosidases"/>
    <property type="match status" value="1"/>
</dbReference>
<dbReference type="InterPro" id="IPR013780">
    <property type="entry name" value="Glyco_hydro_b"/>
</dbReference>
<dbReference type="GO" id="GO:0006004">
    <property type="term" value="P:fucose metabolic process"/>
    <property type="evidence" value="ECO:0007669"/>
    <property type="project" value="TreeGrafter"/>
</dbReference>
<dbReference type="InterPro" id="IPR057739">
    <property type="entry name" value="Glyco_hydro_29_N"/>
</dbReference>
<organism evidence="7 8">
    <name type="scientific">Capsulimonas corticalis</name>
    <dbReference type="NCBI Taxonomy" id="2219043"/>
    <lineage>
        <taxon>Bacteria</taxon>
        <taxon>Bacillati</taxon>
        <taxon>Armatimonadota</taxon>
        <taxon>Armatimonadia</taxon>
        <taxon>Capsulimonadales</taxon>
        <taxon>Capsulimonadaceae</taxon>
        <taxon>Capsulimonas</taxon>
    </lineage>
</organism>
<evidence type="ECO:0000256" key="3">
    <source>
        <dbReference type="ARBA" id="ARBA00022729"/>
    </source>
</evidence>